<accession>A0ACA9LPR0</accession>
<dbReference type="Proteomes" id="UP000789525">
    <property type="component" value="Unassembled WGS sequence"/>
</dbReference>
<proteinExistence type="predicted"/>
<evidence type="ECO:0000313" key="1">
    <source>
        <dbReference type="EMBL" id="CAG8541363.1"/>
    </source>
</evidence>
<name>A0ACA9LPR0_9GLOM</name>
<sequence length="97" mass="10500">MWSGLKFVHSIVWAGVRLSNQLKLSHGGEGNVAQNAKCESDDLSCGPARNVESRDVRAAGNGEQGYEDRETMPLMIINNNRTAAVEKLDAADLCVVL</sequence>
<keyword evidence="2" id="KW-1185">Reference proteome</keyword>
<protein>
    <submittedName>
        <fullName evidence="1">12000_t:CDS:1</fullName>
    </submittedName>
</protein>
<organism evidence="1 2">
    <name type="scientific">Acaulospora colombiana</name>
    <dbReference type="NCBI Taxonomy" id="27376"/>
    <lineage>
        <taxon>Eukaryota</taxon>
        <taxon>Fungi</taxon>
        <taxon>Fungi incertae sedis</taxon>
        <taxon>Mucoromycota</taxon>
        <taxon>Glomeromycotina</taxon>
        <taxon>Glomeromycetes</taxon>
        <taxon>Diversisporales</taxon>
        <taxon>Acaulosporaceae</taxon>
        <taxon>Acaulospora</taxon>
    </lineage>
</organism>
<feature type="non-terminal residue" evidence="1">
    <location>
        <position position="97"/>
    </location>
</feature>
<evidence type="ECO:0000313" key="2">
    <source>
        <dbReference type="Proteomes" id="UP000789525"/>
    </source>
</evidence>
<reference evidence="1" key="1">
    <citation type="submission" date="2021-06" db="EMBL/GenBank/DDBJ databases">
        <authorList>
            <person name="Kallberg Y."/>
            <person name="Tangrot J."/>
            <person name="Rosling A."/>
        </authorList>
    </citation>
    <scope>NUCLEOTIDE SEQUENCE</scope>
    <source>
        <strain evidence="1">CL356</strain>
    </source>
</reference>
<comment type="caution">
    <text evidence="1">The sequence shown here is derived from an EMBL/GenBank/DDBJ whole genome shotgun (WGS) entry which is preliminary data.</text>
</comment>
<gene>
    <name evidence="1" type="ORF">ACOLOM_LOCUS4484</name>
</gene>
<dbReference type="EMBL" id="CAJVPT010007425">
    <property type="protein sequence ID" value="CAG8541363.1"/>
    <property type="molecule type" value="Genomic_DNA"/>
</dbReference>